<dbReference type="Proteomes" id="UP000645612">
    <property type="component" value="Unassembled WGS sequence"/>
</dbReference>
<dbReference type="EMBL" id="JAEDXG010000004">
    <property type="protein sequence ID" value="MBH9696106.1"/>
    <property type="molecule type" value="Genomic_DNA"/>
</dbReference>
<name>A0A8I1AKE6_BURCE</name>
<gene>
    <name evidence="2" type="ORF">JAO13_06580</name>
</gene>
<dbReference type="InterPro" id="IPR036249">
    <property type="entry name" value="Thioredoxin-like_sf"/>
</dbReference>
<accession>A0A8I1AKE6</accession>
<evidence type="ECO:0000313" key="3">
    <source>
        <dbReference type="Proteomes" id="UP000645612"/>
    </source>
</evidence>
<sequence>MKIELFYVPGCAQCGTTTAALKAAAQAVSGVEWCELNVLDDLDRAVNLGVLTLPALAVDGELVFTALPTAEQLVAELRRRDGGERGHGA</sequence>
<protein>
    <submittedName>
        <fullName evidence="2">Thioredoxin family protein</fullName>
    </submittedName>
</protein>
<dbReference type="RefSeq" id="WP_182594325.1">
    <property type="nucleotide sequence ID" value="NZ_JAEDXF010000004.1"/>
</dbReference>
<organism evidence="2 3">
    <name type="scientific">Burkholderia cepacia</name>
    <name type="common">Pseudomonas cepacia</name>
    <dbReference type="NCBI Taxonomy" id="292"/>
    <lineage>
        <taxon>Bacteria</taxon>
        <taxon>Pseudomonadati</taxon>
        <taxon>Pseudomonadota</taxon>
        <taxon>Betaproteobacteria</taxon>
        <taxon>Burkholderiales</taxon>
        <taxon>Burkholderiaceae</taxon>
        <taxon>Burkholderia</taxon>
        <taxon>Burkholderia cepacia complex</taxon>
    </lineage>
</organism>
<proteinExistence type="predicted"/>
<reference evidence="2" key="1">
    <citation type="submission" date="2020-12" db="EMBL/GenBank/DDBJ databases">
        <title>Burkholderia cepacia complex in Mexico.</title>
        <authorList>
            <person name="Estrada P."/>
        </authorList>
    </citation>
    <scope>NUCLEOTIDE SEQUENCE</scope>
    <source>
        <strain evidence="2">871</strain>
    </source>
</reference>
<evidence type="ECO:0000313" key="2">
    <source>
        <dbReference type="EMBL" id="MBH9696106.1"/>
    </source>
</evidence>
<evidence type="ECO:0000259" key="1">
    <source>
        <dbReference type="Pfam" id="PF13192"/>
    </source>
</evidence>
<dbReference type="Pfam" id="PF13192">
    <property type="entry name" value="Thioredoxin_3"/>
    <property type="match status" value="1"/>
</dbReference>
<dbReference type="AlphaFoldDB" id="A0A8I1AKE6"/>
<dbReference type="InterPro" id="IPR012336">
    <property type="entry name" value="Thioredoxin-like_fold"/>
</dbReference>
<dbReference type="SUPFAM" id="SSF52833">
    <property type="entry name" value="Thioredoxin-like"/>
    <property type="match status" value="1"/>
</dbReference>
<comment type="caution">
    <text evidence="2">The sequence shown here is derived from an EMBL/GenBank/DDBJ whole genome shotgun (WGS) entry which is preliminary data.</text>
</comment>
<feature type="domain" description="Thioredoxin-like fold" evidence="1">
    <location>
        <begin position="1"/>
        <end position="74"/>
    </location>
</feature>
<dbReference type="Gene3D" id="3.40.30.10">
    <property type="entry name" value="Glutaredoxin"/>
    <property type="match status" value="1"/>
</dbReference>